<feature type="compositionally biased region" description="Basic and acidic residues" evidence="1">
    <location>
        <begin position="174"/>
        <end position="185"/>
    </location>
</feature>
<organism evidence="2">
    <name type="scientific">Oryza nivara</name>
    <name type="common">Indian wild rice</name>
    <name type="synonym">Oryza sativa f. spontanea</name>
    <dbReference type="NCBI Taxonomy" id="4536"/>
    <lineage>
        <taxon>Eukaryota</taxon>
        <taxon>Viridiplantae</taxon>
        <taxon>Streptophyta</taxon>
        <taxon>Embryophyta</taxon>
        <taxon>Tracheophyta</taxon>
        <taxon>Spermatophyta</taxon>
        <taxon>Magnoliopsida</taxon>
        <taxon>Liliopsida</taxon>
        <taxon>Poales</taxon>
        <taxon>Poaceae</taxon>
        <taxon>BOP clade</taxon>
        <taxon>Oryzoideae</taxon>
        <taxon>Oryzeae</taxon>
        <taxon>Oryzinae</taxon>
        <taxon>Oryza</taxon>
    </lineage>
</organism>
<dbReference type="PANTHER" id="PTHR36064">
    <property type="entry name" value="EMBRYO DEFECTIVE 2735"/>
    <property type="match status" value="1"/>
</dbReference>
<keyword evidence="3" id="KW-1185">Reference proteome</keyword>
<dbReference type="AlphaFoldDB" id="A0A0E0G2Y0"/>
<name>A0A0E0G2Y0_ORYNI</name>
<protein>
    <submittedName>
        <fullName evidence="2">Uncharacterized protein</fullName>
    </submittedName>
</protein>
<dbReference type="EnsemblPlants" id="ONIVA02G08070.1">
    <property type="protein sequence ID" value="ONIVA02G08070.1"/>
    <property type="gene ID" value="ONIVA02G08070"/>
</dbReference>
<accession>A0A0E0G2Y0</accession>
<evidence type="ECO:0000313" key="2">
    <source>
        <dbReference type="EnsemblPlants" id="ONIVA02G08070.1"/>
    </source>
</evidence>
<reference evidence="2" key="1">
    <citation type="submission" date="2015-04" db="UniProtKB">
        <authorList>
            <consortium name="EnsemblPlants"/>
        </authorList>
    </citation>
    <scope>IDENTIFICATION</scope>
    <source>
        <strain evidence="2">SL10</strain>
    </source>
</reference>
<sequence length="265" mass="29890">MCLDEVQPTTTGPSLVRRPKTKRQRLSEVPLGREFTSAAAAAASLRLERRSQRRRRRIAGGSLISSPPIFRRRRRSSAGGTRVNLLSDHTKERGTAVPMGMKFRVVCRKLYDYVRYDLKEIAFPSSLPDPPHIKKRPKLTLKDKWCILKEATRLYGASWVRDIGPDLRPNDYKKVKEEPDIKTEEGSSEPTTVEDLLGALKGGAEKAKPALQRMYMARASNYTDALKNYVESYKEGLKEHLEEEAMGKGHRQGNDATKPPQSPSS</sequence>
<dbReference type="Gramene" id="ONIVA02G08070.1">
    <property type="protein sequence ID" value="ONIVA02G08070.1"/>
    <property type="gene ID" value="ONIVA02G08070"/>
</dbReference>
<dbReference type="Proteomes" id="UP000006591">
    <property type="component" value="Chromosome 2"/>
</dbReference>
<dbReference type="eggNOG" id="ENOG502RXF2">
    <property type="taxonomic scope" value="Eukaryota"/>
</dbReference>
<dbReference type="OMA" id="YSTAKPH"/>
<reference evidence="2" key="2">
    <citation type="submission" date="2018-04" db="EMBL/GenBank/DDBJ databases">
        <title>OnivRS2 (Oryza nivara Reference Sequence Version 2).</title>
        <authorList>
            <person name="Zhang J."/>
            <person name="Kudrna D."/>
            <person name="Lee S."/>
            <person name="Talag J."/>
            <person name="Rajasekar S."/>
            <person name="Welchert J."/>
            <person name="Hsing Y.-I."/>
            <person name="Wing R.A."/>
        </authorList>
    </citation>
    <scope>NUCLEOTIDE SEQUENCE [LARGE SCALE GENOMIC DNA]</scope>
    <source>
        <strain evidence="2">SL10</strain>
    </source>
</reference>
<dbReference type="STRING" id="4536.A0A0E0G2Y0"/>
<dbReference type="HOGENOM" id="CLU_1059157_0_0_1"/>
<evidence type="ECO:0000313" key="3">
    <source>
        <dbReference type="Proteomes" id="UP000006591"/>
    </source>
</evidence>
<proteinExistence type="predicted"/>
<feature type="region of interest" description="Disordered" evidence="1">
    <location>
        <begin position="1"/>
        <end position="24"/>
    </location>
</feature>
<evidence type="ECO:0000256" key="1">
    <source>
        <dbReference type="SAM" id="MobiDB-lite"/>
    </source>
</evidence>
<feature type="region of interest" description="Disordered" evidence="1">
    <location>
        <begin position="240"/>
        <end position="265"/>
    </location>
</feature>
<feature type="region of interest" description="Disordered" evidence="1">
    <location>
        <begin position="174"/>
        <end position="193"/>
    </location>
</feature>